<dbReference type="InterPro" id="IPR036390">
    <property type="entry name" value="WH_DNA-bd_sf"/>
</dbReference>
<sequence>MNYGQFCPIAKATEILGERWTILIVRELLMGGRRFTDLQSGLGDISPALLTTRLRSLEQQGLVSRRRISGQRGYEYFPTAACEALLPIVVSLGEWGLTWARHMLNDDDFDIDFLMFYLGRSVDPERLPGGATVIQFKFTDLKEQRDWWLLIEGEDVQICINRPSRDVDVFFTTTVRTMHDVWMGDRTYREAIDADDLVIEGEPALTRNVSRWLRPSVFVSAPRSPVPPSLLAS</sequence>
<dbReference type="Gene3D" id="3.30.1050.10">
    <property type="entry name" value="SCP2 sterol-binding domain"/>
    <property type="match status" value="1"/>
</dbReference>
<name>A0A9X1QNK7_9SPHN</name>
<keyword evidence="1" id="KW-0805">Transcription regulation</keyword>
<reference evidence="5" key="1">
    <citation type="submission" date="2022-01" db="EMBL/GenBank/DDBJ databases">
        <authorList>
            <person name="Jo J.-H."/>
            <person name="Im W.-T."/>
        </authorList>
    </citation>
    <scope>NUCLEOTIDE SEQUENCE</scope>
    <source>
        <strain evidence="5">G124</strain>
    </source>
</reference>
<dbReference type="GO" id="GO:0003677">
    <property type="term" value="F:DNA binding"/>
    <property type="evidence" value="ECO:0007669"/>
    <property type="project" value="UniProtKB-KW"/>
</dbReference>
<gene>
    <name evidence="5" type="ORF">LVY65_06030</name>
</gene>
<dbReference type="PROSITE" id="PS51118">
    <property type="entry name" value="HTH_HXLR"/>
    <property type="match status" value="1"/>
</dbReference>
<dbReference type="InterPro" id="IPR029229">
    <property type="entry name" value="Alkyl_sulf_C"/>
</dbReference>
<dbReference type="PANTHER" id="PTHR33204">
    <property type="entry name" value="TRANSCRIPTIONAL REGULATOR, MARR FAMILY"/>
    <property type="match status" value="1"/>
</dbReference>
<dbReference type="Gene3D" id="1.10.10.10">
    <property type="entry name" value="Winged helix-like DNA-binding domain superfamily/Winged helix DNA-binding domain"/>
    <property type="match status" value="1"/>
</dbReference>
<dbReference type="Pfam" id="PF01638">
    <property type="entry name" value="HxlR"/>
    <property type="match status" value="1"/>
</dbReference>
<protein>
    <submittedName>
        <fullName evidence="5">Winged helix-turn-helix transcriptional regulator</fullName>
    </submittedName>
</protein>
<evidence type="ECO:0000256" key="2">
    <source>
        <dbReference type="ARBA" id="ARBA00023125"/>
    </source>
</evidence>
<dbReference type="InterPro" id="IPR002577">
    <property type="entry name" value="HTH_HxlR"/>
</dbReference>
<dbReference type="AlphaFoldDB" id="A0A9X1QNK7"/>
<keyword evidence="6" id="KW-1185">Reference proteome</keyword>
<proteinExistence type="predicted"/>
<dbReference type="GO" id="GO:0006355">
    <property type="term" value="P:regulation of DNA-templated transcription"/>
    <property type="evidence" value="ECO:0007669"/>
    <property type="project" value="UniProtKB-ARBA"/>
</dbReference>
<accession>A0A9X1QNK7</accession>
<evidence type="ECO:0000313" key="5">
    <source>
        <dbReference type="EMBL" id="MCF2514624.1"/>
    </source>
</evidence>
<organism evidence="5 6">
    <name type="scientific">Sphingomonas cremea</name>
    <dbReference type="NCBI Taxonomy" id="2904799"/>
    <lineage>
        <taxon>Bacteria</taxon>
        <taxon>Pseudomonadati</taxon>
        <taxon>Pseudomonadota</taxon>
        <taxon>Alphaproteobacteria</taxon>
        <taxon>Sphingomonadales</taxon>
        <taxon>Sphingomonadaceae</taxon>
        <taxon>Sphingomonas</taxon>
    </lineage>
</organism>
<dbReference type="PANTHER" id="PTHR33204:SF18">
    <property type="entry name" value="TRANSCRIPTIONAL REGULATORY PROTEIN"/>
    <property type="match status" value="1"/>
</dbReference>
<dbReference type="InterPro" id="IPR036388">
    <property type="entry name" value="WH-like_DNA-bd_sf"/>
</dbReference>
<evidence type="ECO:0000256" key="1">
    <source>
        <dbReference type="ARBA" id="ARBA00023015"/>
    </source>
</evidence>
<evidence type="ECO:0000259" key="4">
    <source>
        <dbReference type="PROSITE" id="PS51118"/>
    </source>
</evidence>
<dbReference type="EMBL" id="JAKFGM010000001">
    <property type="protein sequence ID" value="MCF2514624.1"/>
    <property type="molecule type" value="Genomic_DNA"/>
</dbReference>
<dbReference type="CDD" id="cd00090">
    <property type="entry name" value="HTH_ARSR"/>
    <property type="match status" value="1"/>
</dbReference>
<keyword evidence="3" id="KW-0804">Transcription</keyword>
<dbReference type="SUPFAM" id="SSF55718">
    <property type="entry name" value="SCP-like"/>
    <property type="match status" value="1"/>
</dbReference>
<dbReference type="InterPro" id="IPR011991">
    <property type="entry name" value="ArsR-like_HTH"/>
</dbReference>
<evidence type="ECO:0000313" key="6">
    <source>
        <dbReference type="Proteomes" id="UP001139410"/>
    </source>
</evidence>
<dbReference type="RefSeq" id="WP_235067080.1">
    <property type="nucleotide sequence ID" value="NZ_JAKFGM010000001.1"/>
</dbReference>
<dbReference type="Proteomes" id="UP001139410">
    <property type="component" value="Unassembled WGS sequence"/>
</dbReference>
<dbReference type="InterPro" id="IPR036527">
    <property type="entry name" value="SCP2_sterol-bd_dom_sf"/>
</dbReference>
<dbReference type="Pfam" id="PF14864">
    <property type="entry name" value="Alkyl_sulf_C"/>
    <property type="match status" value="1"/>
</dbReference>
<comment type="caution">
    <text evidence="5">The sequence shown here is derived from an EMBL/GenBank/DDBJ whole genome shotgun (WGS) entry which is preliminary data.</text>
</comment>
<evidence type="ECO:0000256" key="3">
    <source>
        <dbReference type="ARBA" id="ARBA00023163"/>
    </source>
</evidence>
<dbReference type="SUPFAM" id="SSF46785">
    <property type="entry name" value="Winged helix' DNA-binding domain"/>
    <property type="match status" value="1"/>
</dbReference>
<keyword evidence="2" id="KW-0238">DNA-binding</keyword>
<feature type="domain" description="HTH hxlR-type" evidence="4">
    <location>
        <begin position="7"/>
        <end position="104"/>
    </location>
</feature>